<evidence type="ECO:0000256" key="3">
    <source>
        <dbReference type="ARBA" id="ARBA00023237"/>
    </source>
</evidence>
<dbReference type="AlphaFoldDB" id="A0A7Y9QZQ8"/>
<evidence type="ECO:0000256" key="6">
    <source>
        <dbReference type="SAM" id="SignalP"/>
    </source>
</evidence>
<dbReference type="GO" id="GO:1990063">
    <property type="term" value="C:Bam protein complex"/>
    <property type="evidence" value="ECO:0007669"/>
    <property type="project" value="TreeGrafter"/>
</dbReference>
<dbReference type="PANTHER" id="PTHR37482">
    <property type="entry name" value="OUTER MEMBRANE PROTEIN ASSEMBLY FACTOR BAME"/>
    <property type="match status" value="1"/>
</dbReference>
<dbReference type="PANTHER" id="PTHR37482:SF1">
    <property type="entry name" value="OUTER MEMBRANE PROTEIN ASSEMBLY FACTOR BAME"/>
    <property type="match status" value="1"/>
</dbReference>
<dbReference type="PROSITE" id="PS51257">
    <property type="entry name" value="PROKAR_LIPOPROTEIN"/>
    <property type="match status" value="1"/>
</dbReference>
<dbReference type="RefSeq" id="WP_179633644.1">
    <property type="nucleotide sequence ID" value="NZ_JACCFH010000001.1"/>
</dbReference>
<evidence type="ECO:0000256" key="2">
    <source>
        <dbReference type="ARBA" id="ARBA00023136"/>
    </source>
</evidence>
<dbReference type="InterPro" id="IPR026592">
    <property type="entry name" value="BamE"/>
</dbReference>
<dbReference type="Pfam" id="PF04355">
    <property type="entry name" value="BamE"/>
    <property type="match status" value="1"/>
</dbReference>
<dbReference type="InterPro" id="IPR007450">
    <property type="entry name" value="BamE_dom"/>
</dbReference>
<evidence type="ECO:0000259" key="7">
    <source>
        <dbReference type="Pfam" id="PF04355"/>
    </source>
</evidence>
<proteinExistence type="inferred from homology"/>
<feature type="region of interest" description="Disordered" evidence="5">
    <location>
        <begin position="153"/>
        <end position="184"/>
    </location>
</feature>
<comment type="subcellular location">
    <subcellularLocation>
        <location evidence="4">Cell outer membrane</location>
        <topology evidence="4">Lipid-anchor</topology>
    </subcellularLocation>
</comment>
<keyword evidence="3 4" id="KW-0998">Cell outer membrane</keyword>
<name>A0A7Y9QZQ8_9BURK</name>
<comment type="similarity">
    <text evidence="4">Belongs to the BamE family.</text>
</comment>
<comment type="caution">
    <text evidence="8">The sequence shown here is derived from an EMBL/GenBank/DDBJ whole genome shotgun (WGS) entry which is preliminary data.</text>
</comment>
<comment type="function">
    <text evidence="4">Part of the outer membrane protein assembly complex, which is involved in assembly and insertion of beta-barrel proteins into the outer membrane.</text>
</comment>
<feature type="signal peptide" evidence="6">
    <location>
        <begin position="1"/>
        <end position="23"/>
    </location>
</feature>
<evidence type="ECO:0000313" key="8">
    <source>
        <dbReference type="EMBL" id="NYG32798.1"/>
    </source>
</evidence>
<reference evidence="8 9" key="1">
    <citation type="submission" date="2020-07" db="EMBL/GenBank/DDBJ databases">
        <title>Genomic Encyclopedia of Archaeal and Bacterial Type Strains, Phase II (KMG-II): from individual species to whole genera.</title>
        <authorList>
            <person name="Goeker M."/>
        </authorList>
    </citation>
    <scope>NUCLEOTIDE SEQUENCE [LARGE SCALE GENOMIC DNA]</scope>
    <source>
        <strain evidence="8 9">DSM 21226</strain>
    </source>
</reference>
<protein>
    <recommendedName>
        <fullName evidence="4">Outer membrane protein assembly factor BamE</fullName>
    </recommendedName>
</protein>
<evidence type="ECO:0000256" key="5">
    <source>
        <dbReference type="SAM" id="MobiDB-lite"/>
    </source>
</evidence>
<dbReference type="HAMAP" id="MF_00925">
    <property type="entry name" value="OM_assembly_BamE"/>
    <property type="match status" value="1"/>
</dbReference>
<organism evidence="8 9">
    <name type="scientific">Sphaerotilus montanus</name>
    <dbReference type="NCBI Taxonomy" id="522889"/>
    <lineage>
        <taxon>Bacteria</taxon>
        <taxon>Pseudomonadati</taxon>
        <taxon>Pseudomonadota</taxon>
        <taxon>Betaproteobacteria</taxon>
        <taxon>Burkholderiales</taxon>
        <taxon>Sphaerotilaceae</taxon>
        <taxon>Sphaerotilus</taxon>
    </lineage>
</organism>
<keyword evidence="4" id="KW-0564">Palmitate</keyword>
<dbReference type="EMBL" id="JACCFH010000001">
    <property type="protein sequence ID" value="NYG32798.1"/>
    <property type="molecule type" value="Genomic_DNA"/>
</dbReference>
<keyword evidence="1 4" id="KW-0732">Signal</keyword>
<keyword evidence="4" id="KW-0449">Lipoprotein</keyword>
<evidence type="ECO:0000256" key="4">
    <source>
        <dbReference type="HAMAP-Rule" id="MF_00925"/>
    </source>
</evidence>
<keyword evidence="9" id="KW-1185">Reference proteome</keyword>
<dbReference type="GO" id="GO:0051205">
    <property type="term" value="P:protein insertion into membrane"/>
    <property type="evidence" value="ECO:0007669"/>
    <property type="project" value="UniProtKB-UniRule"/>
</dbReference>
<dbReference type="GO" id="GO:0043165">
    <property type="term" value="P:Gram-negative-bacterium-type cell outer membrane assembly"/>
    <property type="evidence" value="ECO:0007669"/>
    <property type="project" value="UniProtKB-UniRule"/>
</dbReference>
<comment type="subunit">
    <text evidence="4">Part of the Bam complex.</text>
</comment>
<feature type="domain" description="Outer membrane protein assembly factor BamE" evidence="7">
    <location>
        <begin position="48"/>
        <end position="117"/>
    </location>
</feature>
<feature type="chain" id="PRO_5031661738" description="Outer membrane protein assembly factor BamE" evidence="6">
    <location>
        <begin position="24"/>
        <end position="184"/>
    </location>
</feature>
<dbReference type="InterPro" id="IPR037873">
    <property type="entry name" value="BamE-like"/>
</dbReference>
<evidence type="ECO:0000313" key="9">
    <source>
        <dbReference type="Proteomes" id="UP000518288"/>
    </source>
</evidence>
<evidence type="ECO:0000256" key="1">
    <source>
        <dbReference type="ARBA" id="ARBA00022729"/>
    </source>
</evidence>
<accession>A0A7Y9QZQ8</accession>
<keyword evidence="2 4" id="KW-0472">Membrane</keyword>
<sequence length="184" mass="19984">MAAPTRFPSFMSPLVLVAAATLAGCSTISSDGSLLGFITPYRMEVVQGNVVTQDMVAQLRPGLTGDQVRTLLGAPLLADVFHANRWDYVFTIRRQGAPAQQRRVTVFFENDRVARFEADSVPTEREFVASIDVVKPSSRKTVLELDEQQLRAIPVPAPSRSAQAPGTAASGPLRSYPPLETSVR</sequence>
<dbReference type="Gene3D" id="3.30.1450.10">
    <property type="match status" value="1"/>
</dbReference>
<dbReference type="Proteomes" id="UP000518288">
    <property type="component" value="Unassembled WGS sequence"/>
</dbReference>
<dbReference type="GO" id="GO:0030674">
    <property type="term" value="F:protein-macromolecule adaptor activity"/>
    <property type="evidence" value="ECO:0007669"/>
    <property type="project" value="TreeGrafter"/>
</dbReference>
<gene>
    <name evidence="4" type="primary">bamE</name>
    <name evidence="8" type="ORF">BDD16_001784</name>
</gene>